<keyword evidence="2" id="KW-1185">Reference proteome</keyword>
<gene>
    <name evidence="1" type="ORF">NG792_01750</name>
</gene>
<dbReference type="Pfam" id="PF14103">
    <property type="entry name" value="DUF4276"/>
    <property type="match status" value="1"/>
</dbReference>
<proteinExistence type="predicted"/>
<name>A0ABT2N580_9CYAN</name>
<accession>A0ABT2N580</accession>
<evidence type="ECO:0000313" key="1">
    <source>
        <dbReference type="EMBL" id="MCT7976446.1"/>
    </source>
</evidence>
<reference evidence="1 2" key="1">
    <citation type="journal article" date="2022" name="Front. Microbiol.">
        <title>High genomic differentiation and limited gene flow indicate recent cryptic speciation within the genus Laspinema (cyanobacteria).</title>
        <authorList>
            <person name="Stanojkovic A."/>
            <person name="Skoupy S."/>
            <person name="Skaloud P."/>
            <person name="Dvorak P."/>
        </authorList>
    </citation>
    <scope>NUCLEOTIDE SEQUENCE [LARGE SCALE GENOMIC DNA]</scope>
    <source>
        <strain evidence="1 2">D3b</strain>
    </source>
</reference>
<organism evidence="1 2">
    <name type="scientific">Laspinema olomoucense D3b</name>
    <dbReference type="NCBI Taxonomy" id="2953688"/>
    <lineage>
        <taxon>Bacteria</taxon>
        <taxon>Bacillati</taxon>
        <taxon>Cyanobacteriota</taxon>
        <taxon>Cyanophyceae</taxon>
        <taxon>Oscillatoriophycideae</taxon>
        <taxon>Oscillatoriales</taxon>
        <taxon>Laspinemataceae</taxon>
        <taxon>Laspinema</taxon>
        <taxon>Laspinema olomoucense</taxon>
    </lineage>
</organism>
<evidence type="ECO:0000313" key="2">
    <source>
        <dbReference type="Proteomes" id="UP001525961"/>
    </source>
</evidence>
<comment type="caution">
    <text evidence="1">The sequence shown here is derived from an EMBL/GenBank/DDBJ whole genome shotgun (WGS) entry which is preliminary data.</text>
</comment>
<dbReference type="EMBL" id="JAMXFA010000002">
    <property type="protein sequence ID" value="MCT7976446.1"/>
    <property type="molecule type" value="Genomic_DNA"/>
</dbReference>
<sequence>MVINVTIYIEGVYSENPSVLTVDNTAVFRESFHKLLSQRLSPADFNLIIQPFGTITQTRNRLVFIEEQQSNAAILIDLDGPTEIIPERLARYQPFDTTRIFFMVQEMEAWILSQVDKIEEFGKSEGLTRKKQEQDIRSNPLIRNRHPEEIERPSEKLETILCQYFEEVKIVRGKQKRKNKKYSKAKDGAKLIGLLNLEGLIHDFKEVERLIDYIESIEVEG</sequence>
<dbReference type="RefSeq" id="WP_261234284.1">
    <property type="nucleotide sequence ID" value="NZ_JAMXFA010000002.1"/>
</dbReference>
<dbReference type="InterPro" id="IPR025455">
    <property type="entry name" value="DUF4276"/>
</dbReference>
<dbReference type="Proteomes" id="UP001525961">
    <property type="component" value="Unassembled WGS sequence"/>
</dbReference>
<protein>
    <submittedName>
        <fullName evidence="1">DUF4276 family protein</fullName>
    </submittedName>
</protein>